<feature type="non-terminal residue" evidence="1">
    <location>
        <position position="283"/>
    </location>
</feature>
<proteinExistence type="predicted"/>
<reference evidence="1" key="1">
    <citation type="submission" date="2018-05" db="EMBL/GenBank/DDBJ databases">
        <authorList>
            <person name="Lanie J.A."/>
            <person name="Ng W.-L."/>
            <person name="Kazmierczak K.M."/>
            <person name="Andrzejewski T.M."/>
            <person name="Davidsen T.M."/>
            <person name="Wayne K.J."/>
            <person name="Tettelin H."/>
            <person name="Glass J.I."/>
            <person name="Rusch D."/>
            <person name="Podicherti R."/>
            <person name="Tsui H.-C.T."/>
            <person name="Winkler M.E."/>
        </authorList>
    </citation>
    <scope>NUCLEOTIDE SEQUENCE</scope>
</reference>
<evidence type="ECO:0000313" key="1">
    <source>
        <dbReference type="EMBL" id="SVD47913.1"/>
    </source>
</evidence>
<feature type="non-terminal residue" evidence="1">
    <location>
        <position position="1"/>
    </location>
</feature>
<name>A0A382VN33_9ZZZZ</name>
<sequence length="283" mass="31872">GGWGSSNRQWIDLQITAQIFEPTNESIILGDTVTVAFKGGNNGDESANDVIIKSYTNETNISSLSFSSIPQNNEEIIFFKWTPEYIGLNSLNITISCNCTDQNQTNNNLTLSILTTIYRLETTFENNITNVNMTRTLTKTIIIQNNGDLIDNVTLVPSNGAINLHLTFTPNNFILYPGESKSVTINAIIPISIDDGLYNLSFKVESEHNYVITKNLLNRGVDEYVDWRWINSTGSEELYNNTNWTKLGFNDTEWKDGSTPFGDDDLGGIDYRTFWDGDNYGYF</sequence>
<dbReference type="Gene3D" id="2.60.40.10">
    <property type="entry name" value="Immunoglobulins"/>
    <property type="match status" value="2"/>
</dbReference>
<organism evidence="1">
    <name type="scientific">marine metagenome</name>
    <dbReference type="NCBI Taxonomy" id="408172"/>
    <lineage>
        <taxon>unclassified sequences</taxon>
        <taxon>metagenomes</taxon>
        <taxon>ecological metagenomes</taxon>
    </lineage>
</organism>
<protein>
    <recommendedName>
        <fullName evidence="2">CARDB domain-containing protein</fullName>
    </recommendedName>
</protein>
<gene>
    <name evidence="1" type="ORF">METZ01_LOCUS400767</name>
</gene>
<dbReference type="AlphaFoldDB" id="A0A382VN33"/>
<accession>A0A382VN33</accession>
<dbReference type="InterPro" id="IPR013783">
    <property type="entry name" value="Ig-like_fold"/>
</dbReference>
<evidence type="ECO:0008006" key="2">
    <source>
        <dbReference type="Google" id="ProtNLM"/>
    </source>
</evidence>
<dbReference type="EMBL" id="UINC01153281">
    <property type="protein sequence ID" value="SVD47913.1"/>
    <property type="molecule type" value="Genomic_DNA"/>
</dbReference>